<reference evidence="6" key="1">
    <citation type="submission" date="2017-02" db="UniProtKB">
        <authorList>
            <consortium name="WormBaseParasite"/>
        </authorList>
    </citation>
    <scope>IDENTIFICATION</scope>
</reference>
<keyword evidence="5" id="KW-1185">Reference proteome</keyword>
<dbReference type="PANTHER" id="PTHR42760">
    <property type="entry name" value="SHORT-CHAIN DEHYDROGENASES/REDUCTASES FAMILY MEMBER"/>
    <property type="match status" value="1"/>
</dbReference>
<dbReference type="InterPro" id="IPR036291">
    <property type="entry name" value="NAD(P)-bd_dom_sf"/>
</dbReference>
<name>A0A0M3KJT7_ANISI</name>
<comment type="similarity">
    <text evidence="2">Belongs to the short-chain dehydrogenases/reductases (SDR) family.</text>
</comment>
<sequence>MVEFAMKEYNAVPEIVVNCAGIIRDAPLLDMTEQQFDEVVAVNLKGVYLVTQAFAKLAIKHKTQQSVINIASILGKVAASAWARDGIRVNAVLPGYITTPLTAAIEDKLLKAACEKIPMGRMGEPKEIADACVFLASNWSSYVTGSAMEVTGGFGM</sequence>
<dbReference type="SUPFAM" id="SSF51735">
    <property type="entry name" value="NAD(P)-binding Rossmann-fold domains"/>
    <property type="match status" value="1"/>
</dbReference>
<comment type="pathway">
    <text evidence="1">Lipid metabolism; fatty acid biosynthesis.</text>
</comment>
<evidence type="ECO:0000313" key="4">
    <source>
        <dbReference type="EMBL" id="VDK78514.1"/>
    </source>
</evidence>
<dbReference type="GO" id="GO:0006633">
    <property type="term" value="P:fatty acid biosynthetic process"/>
    <property type="evidence" value="ECO:0007669"/>
    <property type="project" value="TreeGrafter"/>
</dbReference>
<evidence type="ECO:0000256" key="3">
    <source>
        <dbReference type="ARBA" id="ARBA00023002"/>
    </source>
</evidence>
<protein>
    <submittedName>
        <fullName evidence="6">Estradiol 17-beta-dehydrogenase 8 (inferred by orthology to a human protein)</fullName>
    </submittedName>
</protein>
<dbReference type="Gene3D" id="3.40.50.720">
    <property type="entry name" value="NAD(P)-binding Rossmann-like Domain"/>
    <property type="match status" value="1"/>
</dbReference>
<evidence type="ECO:0000256" key="1">
    <source>
        <dbReference type="ARBA" id="ARBA00005194"/>
    </source>
</evidence>
<evidence type="ECO:0000256" key="2">
    <source>
        <dbReference type="ARBA" id="ARBA00006484"/>
    </source>
</evidence>
<reference evidence="4 5" key="2">
    <citation type="submission" date="2018-11" db="EMBL/GenBank/DDBJ databases">
        <authorList>
            <consortium name="Pathogen Informatics"/>
        </authorList>
    </citation>
    <scope>NUCLEOTIDE SEQUENCE [LARGE SCALE GENOMIC DNA]</scope>
</reference>
<dbReference type="WBParaSite" id="ASIM_0002126301-mRNA-1">
    <property type="protein sequence ID" value="ASIM_0002126301-mRNA-1"/>
    <property type="gene ID" value="ASIM_0002126301"/>
</dbReference>
<dbReference type="GO" id="GO:0016616">
    <property type="term" value="F:oxidoreductase activity, acting on the CH-OH group of donors, NAD or NADP as acceptor"/>
    <property type="evidence" value="ECO:0007669"/>
    <property type="project" value="TreeGrafter"/>
</dbReference>
<accession>A0A0M3KJT7</accession>
<proteinExistence type="inferred from homology"/>
<gene>
    <name evidence="4" type="ORF">ASIM_LOCUS20635</name>
</gene>
<dbReference type="PRINTS" id="PR00081">
    <property type="entry name" value="GDHRDH"/>
</dbReference>
<evidence type="ECO:0000313" key="5">
    <source>
        <dbReference type="Proteomes" id="UP000267096"/>
    </source>
</evidence>
<dbReference type="PANTHER" id="PTHR42760:SF83">
    <property type="entry name" value="(3R)-3-HYDROXYACYL-COA DEHYDROGENASE"/>
    <property type="match status" value="1"/>
</dbReference>
<dbReference type="Pfam" id="PF13561">
    <property type="entry name" value="adh_short_C2"/>
    <property type="match status" value="1"/>
</dbReference>
<dbReference type="GO" id="GO:0048038">
    <property type="term" value="F:quinone binding"/>
    <property type="evidence" value="ECO:0007669"/>
    <property type="project" value="TreeGrafter"/>
</dbReference>
<dbReference type="Proteomes" id="UP000267096">
    <property type="component" value="Unassembled WGS sequence"/>
</dbReference>
<keyword evidence="3" id="KW-0560">Oxidoreductase</keyword>
<evidence type="ECO:0000313" key="6">
    <source>
        <dbReference type="WBParaSite" id="ASIM_0002126301-mRNA-1"/>
    </source>
</evidence>
<dbReference type="EMBL" id="UYRR01040172">
    <property type="protein sequence ID" value="VDK78514.1"/>
    <property type="molecule type" value="Genomic_DNA"/>
</dbReference>
<dbReference type="OrthoDB" id="294295at2759"/>
<organism evidence="6">
    <name type="scientific">Anisakis simplex</name>
    <name type="common">Herring worm</name>
    <dbReference type="NCBI Taxonomy" id="6269"/>
    <lineage>
        <taxon>Eukaryota</taxon>
        <taxon>Metazoa</taxon>
        <taxon>Ecdysozoa</taxon>
        <taxon>Nematoda</taxon>
        <taxon>Chromadorea</taxon>
        <taxon>Rhabditida</taxon>
        <taxon>Spirurina</taxon>
        <taxon>Ascaridomorpha</taxon>
        <taxon>Ascaridoidea</taxon>
        <taxon>Anisakidae</taxon>
        <taxon>Anisakis</taxon>
        <taxon>Anisakis simplex complex</taxon>
    </lineage>
</organism>
<dbReference type="AlphaFoldDB" id="A0A0M3KJT7"/>
<dbReference type="InterPro" id="IPR002347">
    <property type="entry name" value="SDR_fam"/>
</dbReference>